<gene>
    <name evidence="7" type="ORF">OIK40_10895</name>
</gene>
<protein>
    <submittedName>
        <fullName evidence="7">Energy transducer TonB</fullName>
    </submittedName>
</protein>
<feature type="region of interest" description="Disordered" evidence="5">
    <location>
        <begin position="111"/>
        <end position="143"/>
    </location>
</feature>
<dbReference type="InterPro" id="IPR037682">
    <property type="entry name" value="TonB_C"/>
</dbReference>
<dbReference type="Proteomes" id="UP001216558">
    <property type="component" value="Unassembled WGS sequence"/>
</dbReference>
<dbReference type="SUPFAM" id="SSF74653">
    <property type="entry name" value="TolA/TonB C-terminal domain"/>
    <property type="match status" value="1"/>
</dbReference>
<reference evidence="7 8" key="1">
    <citation type="submission" date="2022-10" db="EMBL/GenBank/DDBJ databases">
        <title>Erythrobacter sp. sf7 Genome sequencing.</title>
        <authorList>
            <person name="Park S."/>
        </authorList>
    </citation>
    <scope>NUCLEOTIDE SEQUENCE [LARGE SCALE GENOMIC DNA]</scope>
    <source>
        <strain evidence="8">sf7</strain>
    </source>
</reference>
<feature type="domain" description="TonB C-terminal" evidence="6">
    <location>
        <begin position="133"/>
        <end position="226"/>
    </location>
</feature>
<evidence type="ECO:0000256" key="1">
    <source>
        <dbReference type="ARBA" id="ARBA00004167"/>
    </source>
</evidence>
<evidence type="ECO:0000313" key="7">
    <source>
        <dbReference type="EMBL" id="MDC8755145.1"/>
    </source>
</evidence>
<keyword evidence="8" id="KW-1185">Reference proteome</keyword>
<dbReference type="PROSITE" id="PS52015">
    <property type="entry name" value="TONB_CTD"/>
    <property type="match status" value="1"/>
</dbReference>
<evidence type="ECO:0000256" key="2">
    <source>
        <dbReference type="ARBA" id="ARBA00022692"/>
    </source>
</evidence>
<evidence type="ECO:0000256" key="3">
    <source>
        <dbReference type="ARBA" id="ARBA00022989"/>
    </source>
</evidence>
<proteinExistence type="predicted"/>
<keyword evidence="4" id="KW-0472">Membrane</keyword>
<dbReference type="Pfam" id="PF03544">
    <property type="entry name" value="TonB_C"/>
    <property type="match status" value="1"/>
</dbReference>
<feature type="compositionally biased region" description="Low complexity" evidence="5">
    <location>
        <begin position="66"/>
        <end position="82"/>
    </location>
</feature>
<evidence type="ECO:0000259" key="6">
    <source>
        <dbReference type="PROSITE" id="PS52015"/>
    </source>
</evidence>
<dbReference type="NCBIfam" id="TIGR01352">
    <property type="entry name" value="tonB_Cterm"/>
    <property type="match status" value="1"/>
</dbReference>
<dbReference type="Gene3D" id="3.30.1150.10">
    <property type="match status" value="1"/>
</dbReference>
<evidence type="ECO:0000256" key="4">
    <source>
        <dbReference type="ARBA" id="ARBA00023136"/>
    </source>
</evidence>
<dbReference type="RefSeq" id="WP_273678349.1">
    <property type="nucleotide sequence ID" value="NZ_JAQQXQ010000007.1"/>
</dbReference>
<feature type="compositionally biased region" description="Pro residues" evidence="5">
    <location>
        <begin position="54"/>
        <end position="63"/>
    </location>
</feature>
<evidence type="ECO:0000313" key="8">
    <source>
        <dbReference type="Proteomes" id="UP001216558"/>
    </source>
</evidence>
<dbReference type="InterPro" id="IPR006260">
    <property type="entry name" value="TonB/TolA_C"/>
</dbReference>
<comment type="caution">
    <text evidence="7">The sequence shown here is derived from an EMBL/GenBank/DDBJ whole genome shotgun (WGS) entry which is preliminary data.</text>
</comment>
<keyword evidence="2" id="KW-0812">Transmembrane</keyword>
<comment type="subcellular location">
    <subcellularLocation>
        <location evidence="1">Membrane</location>
        <topology evidence="1">Single-pass membrane protein</topology>
    </subcellularLocation>
</comment>
<name>A0ABT5JRV8_9SPHN</name>
<dbReference type="EMBL" id="JAQQXQ010000007">
    <property type="protein sequence ID" value="MDC8755145.1"/>
    <property type="molecule type" value="Genomic_DNA"/>
</dbReference>
<sequence>MNYASNTRRPNPAALAGALFIPAAFAALLVVGLAVKVVIAEKPPALEGFTLEPIPIPPPPPEPVETATTTKKQASSTSTTITRPDNIPISLGSDNPIETLPGVGEITGPIIGPVDFGIPGPTPSASPFDPVGAAPRNNPGRWVTDSDYRPRWIREGLTGNASFTLRIDAAGKVTDCTITRSTGHPVLDAATCELVTKRARFDAARDGTGKPVAGSFSGSINWRIPD</sequence>
<accession>A0ABT5JRV8</accession>
<evidence type="ECO:0000256" key="5">
    <source>
        <dbReference type="SAM" id="MobiDB-lite"/>
    </source>
</evidence>
<keyword evidence="3" id="KW-1133">Transmembrane helix</keyword>
<feature type="region of interest" description="Disordered" evidence="5">
    <location>
        <begin position="51"/>
        <end position="95"/>
    </location>
</feature>
<organism evidence="7 8">
    <name type="scientific">Erythrobacter fulvus</name>
    <dbReference type="NCBI Taxonomy" id="2987523"/>
    <lineage>
        <taxon>Bacteria</taxon>
        <taxon>Pseudomonadati</taxon>
        <taxon>Pseudomonadota</taxon>
        <taxon>Alphaproteobacteria</taxon>
        <taxon>Sphingomonadales</taxon>
        <taxon>Erythrobacteraceae</taxon>
        <taxon>Erythrobacter/Porphyrobacter group</taxon>
        <taxon>Erythrobacter</taxon>
    </lineage>
</organism>